<dbReference type="Pfam" id="PF00117">
    <property type="entry name" value="GATase"/>
    <property type="match status" value="1"/>
</dbReference>
<dbReference type="Gene3D" id="3.40.50.880">
    <property type="match status" value="1"/>
</dbReference>
<evidence type="ECO:0000256" key="1">
    <source>
        <dbReference type="ARBA" id="ARBA00005171"/>
    </source>
</evidence>
<dbReference type="InterPro" id="IPR004468">
    <property type="entry name" value="CTP_synthase"/>
</dbReference>
<keyword evidence="8" id="KW-0665">Pyrimidine biosynthesis</keyword>
<dbReference type="SUPFAM" id="SSF52317">
    <property type="entry name" value="Class I glutamine amidotransferase-like"/>
    <property type="match status" value="1"/>
</dbReference>
<protein>
    <recommendedName>
        <fullName evidence="3">CTP synthase (glutamine hydrolyzing)</fullName>
        <ecNumber evidence="3">6.3.4.2</ecNumber>
    </recommendedName>
</protein>
<evidence type="ECO:0000256" key="3">
    <source>
        <dbReference type="ARBA" id="ARBA00012291"/>
    </source>
</evidence>
<proteinExistence type="inferred from homology"/>
<comment type="catalytic activity">
    <reaction evidence="9">
        <text>UTP + L-glutamine + ATP + H2O = CTP + L-glutamate + ADP + phosphate + 2 H(+)</text>
        <dbReference type="Rhea" id="RHEA:26426"/>
        <dbReference type="ChEBI" id="CHEBI:15377"/>
        <dbReference type="ChEBI" id="CHEBI:15378"/>
        <dbReference type="ChEBI" id="CHEBI:29985"/>
        <dbReference type="ChEBI" id="CHEBI:30616"/>
        <dbReference type="ChEBI" id="CHEBI:37563"/>
        <dbReference type="ChEBI" id="CHEBI:43474"/>
        <dbReference type="ChEBI" id="CHEBI:46398"/>
        <dbReference type="ChEBI" id="CHEBI:58359"/>
        <dbReference type="ChEBI" id="CHEBI:456216"/>
        <dbReference type="EC" id="6.3.4.2"/>
    </reaction>
</comment>
<sequence>CQLSDASLSRQLYGRDIIVERHRHRYEFNNQYLDRLEQAGLRIAGRSTDGKLVEMVEVPDHPWFVACQFHPEFTSTPRDGHPLFSGFIRAARRHQRDRNQAGAS</sequence>
<dbReference type="PANTHER" id="PTHR11550:SF0">
    <property type="entry name" value="CTP SYNTHASE-RELATED"/>
    <property type="match status" value="1"/>
</dbReference>
<evidence type="ECO:0000259" key="10">
    <source>
        <dbReference type="Pfam" id="PF00117"/>
    </source>
</evidence>
<dbReference type="AlphaFoldDB" id="A0A657PJU5"/>
<dbReference type="GO" id="GO:0044210">
    <property type="term" value="P:'de novo' CTP biosynthetic process"/>
    <property type="evidence" value="ECO:0007669"/>
    <property type="project" value="UniProtKB-UniPathway"/>
</dbReference>
<dbReference type="EMBL" id="MUIE01000154">
    <property type="protein sequence ID" value="OQX35715.1"/>
    <property type="molecule type" value="Genomic_DNA"/>
</dbReference>
<dbReference type="GO" id="GO:0019856">
    <property type="term" value="P:pyrimidine nucleobase biosynthetic process"/>
    <property type="evidence" value="ECO:0007669"/>
    <property type="project" value="TreeGrafter"/>
</dbReference>
<dbReference type="UniPathway" id="UPA00159">
    <property type="reaction ID" value="UER00277"/>
</dbReference>
<dbReference type="InterPro" id="IPR029062">
    <property type="entry name" value="Class_I_gatase-like"/>
</dbReference>
<evidence type="ECO:0000256" key="7">
    <source>
        <dbReference type="ARBA" id="ARBA00022962"/>
    </source>
</evidence>
<feature type="non-terminal residue" evidence="11">
    <location>
        <position position="1"/>
    </location>
</feature>
<dbReference type="GO" id="GO:0003883">
    <property type="term" value="F:CTP synthase activity"/>
    <property type="evidence" value="ECO:0007669"/>
    <property type="project" value="UniProtKB-EC"/>
</dbReference>
<dbReference type="GO" id="GO:0005524">
    <property type="term" value="F:ATP binding"/>
    <property type="evidence" value="ECO:0007669"/>
    <property type="project" value="UniProtKB-KW"/>
</dbReference>
<evidence type="ECO:0000256" key="8">
    <source>
        <dbReference type="ARBA" id="ARBA00022975"/>
    </source>
</evidence>
<evidence type="ECO:0000256" key="2">
    <source>
        <dbReference type="ARBA" id="ARBA00007533"/>
    </source>
</evidence>
<dbReference type="PROSITE" id="PS51273">
    <property type="entry name" value="GATASE_TYPE_1"/>
    <property type="match status" value="1"/>
</dbReference>
<accession>A0A657PJU5</accession>
<dbReference type="PANTHER" id="PTHR11550">
    <property type="entry name" value="CTP SYNTHASE"/>
    <property type="match status" value="1"/>
</dbReference>
<evidence type="ECO:0000313" key="11">
    <source>
        <dbReference type="EMBL" id="OQX35715.1"/>
    </source>
</evidence>
<dbReference type="Proteomes" id="UP000243361">
    <property type="component" value="Unassembled WGS sequence"/>
</dbReference>
<evidence type="ECO:0000256" key="6">
    <source>
        <dbReference type="ARBA" id="ARBA00022840"/>
    </source>
</evidence>
<evidence type="ECO:0000313" key="12">
    <source>
        <dbReference type="Proteomes" id="UP000243361"/>
    </source>
</evidence>
<reference evidence="11" key="1">
    <citation type="submission" date="2017-02" db="EMBL/GenBank/DDBJ databases">
        <title>Novel co-symbiosis in the unique lucinid bivalve Phacoides pectinatus.</title>
        <authorList>
            <person name="Lim S.J."/>
            <person name="Davis B.G."/>
            <person name="Gill D.E."/>
            <person name="Engel A.S."/>
            <person name="Anderson L.C."/>
            <person name="Campbell B.J."/>
        </authorList>
    </citation>
    <scope>NUCLEOTIDE SEQUENCE [LARGE SCALE GENOMIC DNA]</scope>
    <source>
        <strain evidence="11">LUC13016_P6</strain>
    </source>
</reference>
<keyword evidence="12" id="KW-1185">Reference proteome</keyword>
<keyword evidence="6" id="KW-0067">ATP-binding</keyword>
<evidence type="ECO:0000256" key="5">
    <source>
        <dbReference type="ARBA" id="ARBA00022741"/>
    </source>
</evidence>
<keyword evidence="5" id="KW-0547">Nucleotide-binding</keyword>
<organism evidence="11 12">
    <name type="scientific">Candidatus Sedimenticola endophacoides</name>
    <dbReference type="NCBI Taxonomy" id="2548426"/>
    <lineage>
        <taxon>Bacteria</taxon>
        <taxon>Pseudomonadati</taxon>
        <taxon>Pseudomonadota</taxon>
        <taxon>Gammaproteobacteria</taxon>
        <taxon>Chromatiales</taxon>
        <taxon>Sedimenticolaceae</taxon>
        <taxon>Sedimenticola</taxon>
    </lineage>
</organism>
<evidence type="ECO:0000256" key="9">
    <source>
        <dbReference type="ARBA" id="ARBA00047781"/>
    </source>
</evidence>
<dbReference type="EC" id="6.3.4.2" evidence="3"/>
<comment type="pathway">
    <text evidence="1">Pyrimidine metabolism; CTP biosynthesis via de novo pathway; CTP from UDP: step 2/2.</text>
</comment>
<gene>
    <name evidence="11" type="ORF">B0D84_02145</name>
</gene>
<dbReference type="GO" id="GO:0005829">
    <property type="term" value="C:cytosol"/>
    <property type="evidence" value="ECO:0007669"/>
    <property type="project" value="TreeGrafter"/>
</dbReference>
<keyword evidence="7" id="KW-0315">Glutamine amidotransferase</keyword>
<name>A0A657PJU5_9GAMM</name>
<dbReference type="InterPro" id="IPR017926">
    <property type="entry name" value="GATASE"/>
</dbReference>
<keyword evidence="4" id="KW-0436">Ligase</keyword>
<comment type="similarity">
    <text evidence="2">Belongs to the CTP synthase family.</text>
</comment>
<dbReference type="GO" id="GO:0042802">
    <property type="term" value="F:identical protein binding"/>
    <property type="evidence" value="ECO:0007669"/>
    <property type="project" value="TreeGrafter"/>
</dbReference>
<feature type="domain" description="Glutamine amidotransferase" evidence="10">
    <location>
        <begin position="14"/>
        <end position="89"/>
    </location>
</feature>
<evidence type="ECO:0000256" key="4">
    <source>
        <dbReference type="ARBA" id="ARBA00022598"/>
    </source>
</evidence>
<comment type="caution">
    <text evidence="11">The sequence shown here is derived from an EMBL/GenBank/DDBJ whole genome shotgun (WGS) entry which is preliminary data.</text>
</comment>